<protein>
    <submittedName>
        <fullName evidence="1">IPIL1 protein</fullName>
    </submittedName>
</protein>
<dbReference type="Proteomes" id="UP000585422">
    <property type="component" value="Unassembled WGS sequence"/>
</dbReference>
<keyword evidence="2" id="KW-1185">Reference proteome</keyword>
<feature type="non-terminal residue" evidence="1">
    <location>
        <position position="69"/>
    </location>
</feature>
<accession>A0A7K7NPG9</accession>
<dbReference type="AlphaFoldDB" id="A0A7K7NPG9"/>
<proteinExistence type="predicted"/>
<dbReference type="EMBL" id="VZSQ01000206">
    <property type="protein sequence ID" value="NWZ57140.1"/>
    <property type="molecule type" value="Genomic_DNA"/>
</dbReference>
<sequence>ICTVVEELVNDLLCVCRTLSGNDFVPQLQPAVGLGGFQEGQSADEDFVYCLIVPLKPPPGHSFHLELGT</sequence>
<dbReference type="OrthoDB" id="9034619at2759"/>
<feature type="non-terminal residue" evidence="1">
    <location>
        <position position="1"/>
    </location>
</feature>
<evidence type="ECO:0000313" key="1">
    <source>
        <dbReference type="EMBL" id="NWZ57140.1"/>
    </source>
</evidence>
<name>A0A7K7NPG9_HALAL</name>
<organism evidence="1 2">
    <name type="scientific">Haliaeetus albicilla</name>
    <name type="common">White-tailed sea-eagle</name>
    <name type="synonym">Falco albicilla</name>
    <dbReference type="NCBI Taxonomy" id="8969"/>
    <lineage>
        <taxon>Eukaryota</taxon>
        <taxon>Metazoa</taxon>
        <taxon>Chordata</taxon>
        <taxon>Craniata</taxon>
        <taxon>Vertebrata</taxon>
        <taxon>Euteleostomi</taxon>
        <taxon>Archelosauria</taxon>
        <taxon>Archosauria</taxon>
        <taxon>Dinosauria</taxon>
        <taxon>Saurischia</taxon>
        <taxon>Theropoda</taxon>
        <taxon>Coelurosauria</taxon>
        <taxon>Aves</taxon>
        <taxon>Neognathae</taxon>
        <taxon>Neoaves</taxon>
        <taxon>Telluraves</taxon>
        <taxon>Accipitrimorphae</taxon>
        <taxon>Accipitriformes</taxon>
        <taxon>Accipitridae</taxon>
        <taxon>Accipitrinae</taxon>
        <taxon>Haliaeetus</taxon>
    </lineage>
</organism>
<reference evidence="1 2" key="1">
    <citation type="submission" date="2019-09" db="EMBL/GenBank/DDBJ databases">
        <title>Bird 10,000 Genomes (B10K) Project - Family phase.</title>
        <authorList>
            <person name="Zhang G."/>
        </authorList>
    </citation>
    <scope>NUCLEOTIDE SEQUENCE [LARGE SCALE GENOMIC DNA]</scope>
    <source>
        <strain evidence="1">OUT-0040</strain>
        <tissue evidence="1">Blood</tissue>
    </source>
</reference>
<gene>
    <name evidence="1" type="primary">Itpripl1_6</name>
    <name evidence="1" type="ORF">HALALB_R16433</name>
</gene>
<evidence type="ECO:0000313" key="2">
    <source>
        <dbReference type="Proteomes" id="UP000585422"/>
    </source>
</evidence>
<comment type="caution">
    <text evidence="1">The sequence shown here is derived from an EMBL/GenBank/DDBJ whole genome shotgun (WGS) entry which is preliminary data.</text>
</comment>